<organism evidence="2 3">
    <name type="scientific">Koribacter versatilis (strain Ellin345)</name>
    <dbReference type="NCBI Taxonomy" id="204669"/>
    <lineage>
        <taxon>Bacteria</taxon>
        <taxon>Pseudomonadati</taxon>
        <taxon>Acidobacteriota</taxon>
        <taxon>Terriglobia</taxon>
        <taxon>Terriglobales</taxon>
        <taxon>Candidatus Korobacteraceae</taxon>
        <taxon>Candidatus Korobacter</taxon>
    </lineage>
</organism>
<keyword evidence="3" id="KW-1185">Reference proteome</keyword>
<evidence type="ECO:0008006" key="4">
    <source>
        <dbReference type="Google" id="ProtNLM"/>
    </source>
</evidence>
<sequence length="207" mass="23009">MKSVLLGFFCLALMGTLLCQQGPDPAAHAALDSLKAHAGWAQEPSSFLGIKFGEPLSAAVSECPTDYIGNHKFYAAYKTREICYEPVADFFKVNHVDNFFDVYVHEVDGKVASITAHFPENNAATMEEALEGKFGKPHSTKQEEVRTRMNVAYTKISNEWFGANVVIDFESIGSQVDEGYVTVSTAAYWKFLEDKKNAQKEKLKSSF</sequence>
<accession>Q1IL57</accession>
<dbReference type="EMBL" id="CP000360">
    <property type="protein sequence ID" value="ABF42393.1"/>
    <property type="molecule type" value="Genomic_DNA"/>
</dbReference>
<dbReference type="EnsemblBacteria" id="ABF42393">
    <property type="protein sequence ID" value="ABF42393"/>
    <property type="gene ID" value="Acid345_3392"/>
</dbReference>
<keyword evidence="1" id="KW-0732">Signal</keyword>
<name>Q1IL57_KORVE</name>
<proteinExistence type="predicted"/>
<dbReference type="Proteomes" id="UP000002432">
    <property type="component" value="Chromosome"/>
</dbReference>
<evidence type="ECO:0000313" key="2">
    <source>
        <dbReference type="EMBL" id="ABF42393.1"/>
    </source>
</evidence>
<reference evidence="2 3" key="1">
    <citation type="journal article" date="2009" name="Appl. Environ. Microbiol.">
        <title>Three genomes from the phylum Acidobacteria provide insight into the lifestyles of these microorganisms in soils.</title>
        <authorList>
            <person name="Ward N.L."/>
            <person name="Challacombe J.F."/>
            <person name="Janssen P.H."/>
            <person name="Henrissat B."/>
            <person name="Coutinho P.M."/>
            <person name="Wu M."/>
            <person name="Xie G."/>
            <person name="Haft D.H."/>
            <person name="Sait M."/>
            <person name="Badger J."/>
            <person name="Barabote R.D."/>
            <person name="Bradley B."/>
            <person name="Brettin T.S."/>
            <person name="Brinkac L.M."/>
            <person name="Bruce D."/>
            <person name="Creasy T."/>
            <person name="Daugherty S.C."/>
            <person name="Davidsen T.M."/>
            <person name="DeBoy R.T."/>
            <person name="Detter J.C."/>
            <person name="Dodson R.J."/>
            <person name="Durkin A.S."/>
            <person name="Ganapathy A."/>
            <person name="Gwinn-Giglio M."/>
            <person name="Han C.S."/>
            <person name="Khouri H."/>
            <person name="Kiss H."/>
            <person name="Kothari S.P."/>
            <person name="Madupu R."/>
            <person name="Nelson K.E."/>
            <person name="Nelson W.C."/>
            <person name="Paulsen I."/>
            <person name="Penn K."/>
            <person name="Ren Q."/>
            <person name="Rosovitz M.J."/>
            <person name="Selengut J.D."/>
            <person name="Shrivastava S."/>
            <person name="Sullivan S.A."/>
            <person name="Tapia R."/>
            <person name="Thompson L.S."/>
            <person name="Watkins K.L."/>
            <person name="Yang Q."/>
            <person name="Yu C."/>
            <person name="Zafar N."/>
            <person name="Zhou L."/>
            <person name="Kuske C.R."/>
        </authorList>
    </citation>
    <scope>NUCLEOTIDE SEQUENCE [LARGE SCALE GENOMIC DNA]</scope>
    <source>
        <strain evidence="2 3">Ellin345</strain>
    </source>
</reference>
<feature type="chain" id="PRO_5004191182" description="Lipoprotein" evidence="1">
    <location>
        <begin position="20"/>
        <end position="207"/>
    </location>
</feature>
<dbReference type="OrthoDB" id="6871529at2"/>
<dbReference type="KEGG" id="aba:Acid345_3392"/>
<dbReference type="AlphaFoldDB" id="Q1IL57"/>
<dbReference type="RefSeq" id="WP_011524192.1">
    <property type="nucleotide sequence ID" value="NC_008009.1"/>
</dbReference>
<protein>
    <recommendedName>
        <fullName evidence="4">Lipoprotein</fullName>
    </recommendedName>
</protein>
<dbReference type="HOGENOM" id="CLU_121913_0_0_0"/>
<feature type="signal peptide" evidence="1">
    <location>
        <begin position="1"/>
        <end position="19"/>
    </location>
</feature>
<gene>
    <name evidence="2" type="ordered locus">Acid345_3392</name>
</gene>
<evidence type="ECO:0000313" key="3">
    <source>
        <dbReference type="Proteomes" id="UP000002432"/>
    </source>
</evidence>
<dbReference type="eggNOG" id="ENOG502ZRQI">
    <property type="taxonomic scope" value="Bacteria"/>
</dbReference>
<dbReference type="STRING" id="204669.Acid345_3392"/>
<evidence type="ECO:0000256" key="1">
    <source>
        <dbReference type="SAM" id="SignalP"/>
    </source>
</evidence>